<dbReference type="Gene3D" id="3.30.565.10">
    <property type="entry name" value="Histidine kinase-like ATPase, C-terminal domain"/>
    <property type="match status" value="1"/>
</dbReference>
<sequence length="139" mass="14927">MPDVPDPIPGGGGIPTTLSVPALHAQLPVIRMLTEVVAMHGGCTLDQVSDLKLAVDQVCTLLIEAAAPATEITCRFHKDHDVFRIEVTATTIERWRPAPDSLEWRILELLADTLSANEEPEPTGKAAKSKVELSIGMPA</sequence>
<dbReference type="Proteomes" id="UP001275440">
    <property type="component" value="Unassembled WGS sequence"/>
</dbReference>
<evidence type="ECO:0000256" key="1">
    <source>
        <dbReference type="SAM" id="MobiDB-lite"/>
    </source>
</evidence>
<dbReference type="EMBL" id="WBMO01000005">
    <property type="protein sequence ID" value="MDV2477764.1"/>
    <property type="molecule type" value="Genomic_DNA"/>
</dbReference>
<dbReference type="InterPro" id="IPR036890">
    <property type="entry name" value="HATPase_C_sf"/>
</dbReference>
<proteinExistence type="predicted"/>
<evidence type="ECO:0000313" key="3">
    <source>
        <dbReference type="Proteomes" id="UP001275440"/>
    </source>
</evidence>
<gene>
    <name evidence="2" type="ORF">F8M49_24570</name>
</gene>
<protein>
    <submittedName>
        <fullName evidence="2">ATP-binding protein</fullName>
    </submittedName>
</protein>
<reference evidence="2 3" key="1">
    <citation type="submission" date="2019-10" db="EMBL/GenBank/DDBJ databases">
        <title>Draft Genome Assembly of Rhodococcus zopfii DSM44189.</title>
        <authorList>
            <person name="Sutton J.M."/>
            <person name="Akob D.M."/>
            <person name="Bushman T.J."/>
        </authorList>
    </citation>
    <scope>NUCLEOTIDE SEQUENCE [LARGE SCALE GENOMIC DNA]</scope>
    <source>
        <strain evidence="2 3">DSM 44189</strain>
    </source>
</reference>
<feature type="region of interest" description="Disordered" evidence="1">
    <location>
        <begin position="117"/>
        <end position="139"/>
    </location>
</feature>
<evidence type="ECO:0000313" key="2">
    <source>
        <dbReference type="EMBL" id="MDV2477764.1"/>
    </source>
</evidence>
<accession>A0ABU3WUT1</accession>
<name>A0ABU3WUT1_9NOCA</name>
<dbReference type="GO" id="GO:0005524">
    <property type="term" value="F:ATP binding"/>
    <property type="evidence" value="ECO:0007669"/>
    <property type="project" value="UniProtKB-KW"/>
</dbReference>
<keyword evidence="2" id="KW-0547">Nucleotide-binding</keyword>
<keyword evidence="3" id="KW-1185">Reference proteome</keyword>
<organism evidence="2 3">
    <name type="scientific">Rhodococcus zopfii</name>
    <dbReference type="NCBI Taxonomy" id="43772"/>
    <lineage>
        <taxon>Bacteria</taxon>
        <taxon>Bacillati</taxon>
        <taxon>Actinomycetota</taxon>
        <taxon>Actinomycetes</taxon>
        <taxon>Mycobacteriales</taxon>
        <taxon>Nocardiaceae</taxon>
        <taxon>Rhodococcus</taxon>
    </lineage>
</organism>
<comment type="caution">
    <text evidence="2">The sequence shown here is derived from an EMBL/GenBank/DDBJ whole genome shotgun (WGS) entry which is preliminary data.</text>
</comment>
<keyword evidence="2" id="KW-0067">ATP-binding</keyword>